<keyword evidence="4" id="KW-1185">Reference proteome</keyword>
<dbReference type="SMART" id="SM00530">
    <property type="entry name" value="HTH_XRE"/>
    <property type="match status" value="1"/>
</dbReference>
<comment type="caution">
    <text evidence="3">The sequence shown here is derived from an EMBL/GenBank/DDBJ whole genome shotgun (WGS) entry which is preliminary data.</text>
</comment>
<dbReference type="SUPFAM" id="SSF47413">
    <property type="entry name" value="lambda repressor-like DNA-binding domains"/>
    <property type="match status" value="1"/>
</dbReference>
<dbReference type="AlphaFoldDB" id="A0AAW4FY35"/>
<evidence type="ECO:0000256" key="1">
    <source>
        <dbReference type="ARBA" id="ARBA00023125"/>
    </source>
</evidence>
<evidence type="ECO:0000313" key="4">
    <source>
        <dbReference type="Proteomes" id="UP000744980"/>
    </source>
</evidence>
<dbReference type="PANTHER" id="PTHR46797:SF1">
    <property type="entry name" value="METHYLPHOSPHONATE SYNTHASE"/>
    <property type="match status" value="1"/>
</dbReference>
<reference evidence="3 4" key="1">
    <citation type="submission" date="2020-01" db="EMBL/GenBank/DDBJ databases">
        <title>Draft genome assembly of Ensifer adhaerens T173.</title>
        <authorList>
            <person name="Craig J.E."/>
            <person name="Stinchcombe J.R."/>
        </authorList>
    </citation>
    <scope>NUCLEOTIDE SEQUENCE [LARGE SCALE GENOMIC DNA]</scope>
    <source>
        <strain evidence="3 4">T173</strain>
    </source>
</reference>
<organism evidence="3 4">
    <name type="scientific">Ensifer canadensis</name>
    <dbReference type="NCBI Taxonomy" id="555315"/>
    <lineage>
        <taxon>Bacteria</taxon>
        <taxon>Pseudomonadati</taxon>
        <taxon>Pseudomonadota</taxon>
        <taxon>Alphaproteobacteria</taxon>
        <taxon>Hyphomicrobiales</taxon>
        <taxon>Rhizobiaceae</taxon>
        <taxon>Sinorhizobium/Ensifer group</taxon>
        <taxon>Ensifer</taxon>
    </lineage>
</organism>
<dbReference type="CDD" id="cd00093">
    <property type="entry name" value="HTH_XRE"/>
    <property type="match status" value="1"/>
</dbReference>
<sequence>MNETSMALSLQIGERLRTIRQMRGLSQEKVAAALGITFQQIQKYERGANRLSVPTLIQICEVLNAHPMEIIGDFSMDDKAERPNVLVQRLAIAESKLSRMQKILAERD</sequence>
<protein>
    <submittedName>
        <fullName evidence="3">Helix-turn-helix domain-containing protein</fullName>
    </submittedName>
</protein>
<dbReference type="EMBL" id="WXFA01000083">
    <property type="protein sequence ID" value="MBM3096263.1"/>
    <property type="molecule type" value="Genomic_DNA"/>
</dbReference>
<dbReference type="InterPro" id="IPR001387">
    <property type="entry name" value="Cro/C1-type_HTH"/>
</dbReference>
<proteinExistence type="predicted"/>
<name>A0AAW4FY35_9HYPH</name>
<dbReference type="GO" id="GO:0003700">
    <property type="term" value="F:DNA-binding transcription factor activity"/>
    <property type="evidence" value="ECO:0007669"/>
    <property type="project" value="TreeGrafter"/>
</dbReference>
<dbReference type="InterPro" id="IPR010982">
    <property type="entry name" value="Lambda_DNA-bd_dom_sf"/>
</dbReference>
<gene>
    <name evidence="3" type="ORF">GFB56_37055</name>
</gene>
<dbReference type="PANTHER" id="PTHR46797">
    <property type="entry name" value="HTH-TYPE TRANSCRIPTIONAL REGULATOR"/>
    <property type="match status" value="1"/>
</dbReference>
<dbReference type="Proteomes" id="UP000744980">
    <property type="component" value="Unassembled WGS sequence"/>
</dbReference>
<dbReference type="InterPro" id="IPR050807">
    <property type="entry name" value="TransReg_Diox_bact_type"/>
</dbReference>
<dbReference type="Gene3D" id="1.10.260.40">
    <property type="entry name" value="lambda repressor-like DNA-binding domains"/>
    <property type="match status" value="1"/>
</dbReference>
<evidence type="ECO:0000313" key="3">
    <source>
        <dbReference type="EMBL" id="MBM3096263.1"/>
    </source>
</evidence>
<dbReference type="PROSITE" id="PS50943">
    <property type="entry name" value="HTH_CROC1"/>
    <property type="match status" value="1"/>
</dbReference>
<dbReference type="GO" id="GO:0003677">
    <property type="term" value="F:DNA binding"/>
    <property type="evidence" value="ECO:0007669"/>
    <property type="project" value="UniProtKB-KW"/>
</dbReference>
<feature type="domain" description="HTH cro/C1-type" evidence="2">
    <location>
        <begin position="16"/>
        <end position="71"/>
    </location>
</feature>
<accession>A0AAW4FY35</accession>
<dbReference type="Pfam" id="PF01381">
    <property type="entry name" value="HTH_3"/>
    <property type="match status" value="1"/>
</dbReference>
<evidence type="ECO:0000259" key="2">
    <source>
        <dbReference type="PROSITE" id="PS50943"/>
    </source>
</evidence>
<keyword evidence="1" id="KW-0238">DNA-binding</keyword>
<dbReference type="GO" id="GO:0005829">
    <property type="term" value="C:cytosol"/>
    <property type="evidence" value="ECO:0007669"/>
    <property type="project" value="TreeGrafter"/>
</dbReference>